<name>A0A430B5S1_9ENTE</name>
<dbReference type="AlphaFoldDB" id="A0A430B5S1"/>
<dbReference type="Proteomes" id="UP000287605">
    <property type="component" value="Unassembled WGS sequence"/>
</dbReference>
<dbReference type="PROSITE" id="PS51257">
    <property type="entry name" value="PROKAR_LIPOPROTEIN"/>
    <property type="match status" value="1"/>
</dbReference>
<reference evidence="2 3" key="1">
    <citation type="submission" date="2017-05" db="EMBL/GenBank/DDBJ databases">
        <title>Vagococcus spp. assemblies.</title>
        <authorList>
            <person name="Gulvik C.A."/>
        </authorList>
    </citation>
    <scope>NUCLEOTIDE SEQUENCE [LARGE SCALE GENOMIC DNA]</scope>
    <source>
        <strain evidence="2 3">CCUG 51432</strain>
    </source>
</reference>
<dbReference type="EMBL" id="NGKA01000001">
    <property type="protein sequence ID" value="RSU15647.1"/>
    <property type="molecule type" value="Genomic_DNA"/>
</dbReference>
<dbReference type="Gene3D" id="3.40.190.10">
    <property type="entry name" value="Periplasmic binding protein-like II"/>
    <property type="match status" value="1"/>
</dbReference>
<dbReference type="PANTHER" id="PTHR43649">
    <property type="entry name" value="ARABINOSE-BINDING PROTEIN-RELATED"/>
    <property type="match status" value="1"/>
</dbReference>
<dbReference type="InterPro" id="IPR022387">
    <property type="entry name" value="Bind_CPR0540"/>
</dbReference>
<evidence type="ECO:0000256" key="1">
    <source>
        <dbReference type="SAM" id="SignalP"/>
    </source>
</evidence>
<dbReference type="OrthoDB" id="94797at2"/>
<proteinExistence type="predicted"/>
<keyword evidence="3" id="KW-1185">Reference proteome</keyword>
<dbReference type="InterPro" id="IPR050490">
    <property type="entry name" value="Bact_solute-bd_prot1"/>
</dbReference>
<accession>A0A430B5S1</accession>
<evidence type="ECO:0000313" key="2">
    <source>
        <dbReference type="EMBL" id="RSU15647.1"/>
    </source>
</evidence>
<sequence length="445" mass="49135">MKKFFGLTSVLILSGLLLGACGSNKKDKTEDTGAADGKQVVKVAALESAYGADMWNKMKDAYEKQNPDVEIELTLDKKIEDVISPNMKAGNFPDVILLATGREAGLTETFIKDKNLEDLTDVISMTVPGEDNKVSDKLIPGFTETLATNPYNDGKTYLMPMFYSPTGLFYNAALLEEKGWEVPETWDEMWELGEKAKKENIALFTYPVAGYMDSFFFSLLSATGGPELFNSTMNYEKGSWDSDKATKAFEIVGKLAEYTAETTVANANQQDFTKNQQLILDNKAIFMPNGTWVPEEMKDAPRADGFKWGMTSLPAENADGDRYSYTFFEQIWMPSGAENKADGKDFIAFMYSDIAADIFKEASAIQPIQGMSDKLDGDNKLFYSIYDDGAKAVMGGFSSAETVEGVNMHDALYGTINSVVSGDKSVDEWQKTVVETAEKLREAAE</sequence>
<dbReference type="RefSeq" id="WP_126806263.1">
    <property type="nucleotide sequence ID" value="NZ_NGKA01000001.1"/>
</dbReference>
<comment type="caution">
    <text evidence="2">The sequence shown here is derived from an EMBL/GenBank/DDBJ whole genome shotgun (WGS) entry which is preliminary data.</text>
</comment>
<dbReference type="NCBIfam" id="TIGR03850">
    <property type="entry name" value="bind_CPR_0540"/>
    <property type="match status" value="1"/>
</dbReference>
<gene>
    <name evidence="2" type="ORF">CBF29_00810</name>
</gene>
<keyword evidence="1" id="KW-0732">Signal</keyword>
<dbReference type="PANTHER" id="PTHR43649:SF12">
    <property type="entry name" value="DIACETYLCHITOBIOSE BINDING PROTEIN DASA"/>
    <property type="match status" value="1"/>
</dbReference>
<evidence type="ECO:0000313" key="3">
    <source>
        <dbReference type="Proteomes" id="UP000287605"/>
    </source>
</evidence>
<dbReference type="SUPFAM" id="SSF53850">
    <property type="entry name" value="Periplasmic binding protein-like II"/>
    <property type="match status" value="1"/>
</dbReference>
<feature type="chain" id="PRO_5019356940" evidence="1">
    <location>
        <begin position="26"/>
        <end position="445"/>
    </location>
</feature>
<organism evidence="2 3">
    <name type="scientific">Vagococcus elongatus</name>
    <dbReference type="NCBI Taxonomy" id="180344"/>
    <lineage>
        <taxon>Bacteria</taxon>
        <taxon>Bacillati</taxon>
        <taxon>Bacillota</taxon>
        <taxon>Bacilli</taxon>
        <taxon>Lactobacillales</taxon>
        <taxon>Enterococcaceae</taxon>
        <taxon>Vagococcus</taxon>
    </lineage>
</organism>
<protein>
    <submittedName>
        <fullName evidence="2">Carbohydrate ABC transporter substrate-binding protein</fullName>
    </submittedName>
</protein>
<feature type="signal peptide" evidence="1">
    <location>
        <begin position="1"/>
        <end position="25"/>
    </location>
</feature>